<dbReference type="Pfam" id="PF01790">
    <property type="entry name" value="LGT"/>
    <property type="match status" value="1"/>
</dbReference>
<keyword evidence="2 7" id="KW-1003">Cell membrane</keyword>
<dbReference type="Proteomes" id="UP001199319">
    <property type="component" value="Unassembled WGS sequence"/>
</dbReference>
<evidence type="ECO:0000313" key="10">
    <source>
        <dbReference type="Proteomes" id="UP001199319"/>
    </source>
</evidence>
<dbReference type="EC" id="2.5.1.145" evidence="7"/>
<comment type="subcellular location">
    <subcellularLocation>
        <location evidence="7">Cell membrane</location>
        <topology evidence="7">Multi-pass membrane protein</topology>
    </subcellularLocation>
</comment>
<dbReference type="InterPro" id="IPR001640">
    <property type="entry name" value="Lgt"/>
</dbReference>
<accession>A0AAE3DDZ7</accession>
<evidence type="ECO:0000256" key="4">
    <source>
        <dbReference type="ARBA" id="ARBA00022692"/>
    </source>
</evidence>
<dbReference type="GO" id="GO:0008961">
    <property type="term" value="F:phosphatidylglycerol-prolipoprotein diacylglyceryl transferase activity"/>
    <property type="evidence" value="ECO:0007669"/>
    <property type="project" value="UniProtKB-UniRule"/>
</dbReference>
<dbReference type="EMBL" id="JAJEPW010000021">
    <property type="protein sequence ID" value="MCC2129547.1"/>
    <property type="molecule type" value="Genomic_DNA"/>
</dbReference>
<keyword evidence="3 7" id="KW-0808">Transferase</keyword>
<dbReference type="PANTHER" id="PTHR30589">
    <property type="entry name" value="PROLIPOPROTEIN DIACYLGLYCERYL TRANSFERASE"/>
    <property type="match status" value="1"/>
</dbReference>
<comment type="caution">
    <text evidence="9">The sequence shown here is derived from an EMBL/GenBank/DDBJ whole genome shotgun (WGS) entry which is preliminary data.</text>
</comment>
<evidence type="ECO:0000256" key="8">
    <source>
        <dbReference type="SAM" id="MobiDB-lite"/>
    </source>
</evidence>
<organism evidence="9 10">
    <name type="scientific">Brotocaccenecus cirricatena</name>
    <dbReference type="NCBI Taxonomy" id="3064195"/>
    <lineage>
        <taxon>Bacteria</taxon>
        <taxon>Bacillati</taxon>
        <taxon>Bacillota</taxon>
        <taxon>Clostridia</taxon>
        <taxon>Eubacteriales</taxon>
        <taxon>Oscillospiraceae</taxon>
        <taxon>Brotocaccenecus</taxon>
    </lineage>
</organism>
<comment type="pathway">
    <text evidence="7">Protein modification; lipoprotein biosynthesis (diacylglyceryl transfer).</text>
</comment>
<keyword evidence="6 7" id="KW-0472">Membrane</keyword>
<dbReference type="PANTHER" id="PTHR30589:SF0">
    <property type="entry name" value="PHOSPHATIDYLGLYCEROL--PROLIPOPROTEIN DIACYLGLYCERYL TRANSFERASE"/>
    <property type="match status" value="1"/>
</dbReference>
<dbReference type="RefSeq" id="WP_302928823.1">
    <property type="nucleotide sequence ID" value="NZ_JAJEPW010000021.1"/>
</dbReference>
<proteinExistence type="inferred from homology"/>
<feature type="transmembrane region" description="Helical" evidence="7">
    <location>
        <begin position="64"/>
        <end position="85"/>
    </location>
</feature>
<name>A0AAE3DDZ7_9FIRM</name>
<evidence type="ECO:0000313" key="9">
    <source>
        <dbReference type="EMBL" id="MCC2129547.1"/>
    </source>
</evidence>
<evidence type="ECO:0000256" key="3">
    <source>
        <dbReference type="ARBA" id="ARBA00022679"/>
    </source>
</evidence>
<evidence type="ECO:0000256" key="5">
    <source>
        <dbReference type="ARBA" id="ARBA00022989"/>
    </source>
</evidence>
<dbReference type="GO" id="GO:0005886">
    <property type="term" value="C:plasma membrane"/>
    <property type="evidence" value="ECO:0007669"/>
    <property type="project" value="UniProtKB-SubCell"/>
</dbReference>
<comment type="function">
    <text evidence="7">Catalyzes the transfer of the diacylglyceryl group from phosphatidylglycerol to the sulfhydryl group of the N-terminal cysteine of a prolipoprotein, the first step in the formation of mature lipoproteins.</text>
</comment>
<protein>
    <recommendedName>
        <fullName evidence="7">Phosphatidylglycerol--prolipoprotein diacylglyceryl transferase</fullName>
        <ecNumber evidence="7">2.5.1.145</ecNumber>
    </recommendedName>
</protein>
<keyword evidence="5 7" id="KW-1133">Transmembrane helix</keyword>
<reference evidence="9" key="1">
    <citation type="submission" date="2021-10" db="EMBL/GenBank/DDBJ databases">
        <title>Anaerobic single-cell dispensing facilitates the cultivation of human gut bacteria.</title>
        <authorList>
            <person name="Afrizal A."/>
        </authorList>
    </citation>
    <scope>NUCLEOTIDE SEQUENCE</scope>
    <source>
        <strain evidence="9">CLA-AA-H272</strain>
    </source>
</reference>
<keyword evidence="10" id="KW-1185">Reference proteome</keyword>
<feature type="binding site" evidence="7">
    <location>
        <position position="155"/>
    </location>
    <ligand>
        <name>a 1,2-diacyl-sn-glycero-3-phospho-(1'-sn-glycerol)</name>
        <dbReference type="ChEBI" id="CHEBI:64716"/>
    </ligand>
</feature>
<feature type="region of interest" description="Disordered" evidence="8">
    <location>
        <begin position="298"/>
        <end position="327"/>
    </location>
</feature>
<feature type="transmembrane region" description="Helical" evidence="7">
    <location>
        <begin position="221"/>
        <end position="239"/>
    </location>
</feature>
<dbReference type="HAMAP" id="MF_01147">
    <property type="entry name" value="Lgt"/>
    <property type="match status" value="1"/>
</dbReference>
<sequence length="327" mass="36705">MKIMTDSPIRFPGLFGDWAITISSKAIDIGNGIYWYGILIALGMLLALWWCMRQRTKYGIREDDLIDGLLWGIPSAIVGARLYYVLFYLSEFKDHEGHFSWSKAIAIWDGGLAIYGGVIAVVIVAIILCRSRHIKLGAMMDLVVMGLLIGQAIGRWGNFLNREAFGAETALPWRMQLTTTAGELVEVHPTFLYESLWNLIGLLLIVFVVSKARRFDGENTCFYFLWYGAGRFWIEGLRTDSLYLFDWAIAGQPIRVSQVLSLVLMIAALAVLFYNIRLHPHKPEELYVNIVAAREAAQAEEPAEAPETAEPAEAPEAPEVPEESSEE</sequence>
<feature type="transmembrane region" description="Helical" evidence="7">
    <location>
        <begin position="259"/>
        <end position="276"/>
    </location>
</feature>
<dbReference type="PROSITE" id="PS01311">
    <property type="entry name" value="LGT"/>
    <property type="match status" value="1"/>
</dbReference>
<feature type="transmembrane region" description="Helical" evidence="7">
    <location>
        <begin position="136"/>
        <end position="154"/>
    </location>
</feature>
<feature type="compositionally biased region" description="Low complexity" evidence="8">
    <location>
        <begin position="298"/>
        <end position="317"/>
    </location>
</feature>
<comment type="similarity">
    <text evidence="1 7">Belongs to the Lgt family.</text>
</comment>
<gene>
    <name evidence="7 9" type="primary">lgt</name>
    <name evidence="9" type="ORF">LKD37_08475</name>
</gene>
<feature type="transmembrane region" description="Helical" evidence="7">
    <location>
        <begin position="191"/>
        <end position="209"/>
    </location>
</feature>
<dbReference type="NCBIfam" id="TIGR00544">
    <property type="entry name" value="lgt"/>
    <property type="match status" value="1"/>
</dbReference>
<feature type="transmembrane region" description="Helical" evidence="7">
    <location>
        <begin position="105"/>
        <end position="129"/>
    </location>
</feature>
<dbReference type="GO" id="GO:0042158">
    <property type="term" value="P:lipoprotein biosynthetic process"/>
    <property type="evidence" value="ECO:0007669"/>
    <property type="project" value="UniProtKB-UniRule"/>
</dbReference>
<evidence type="ECO:0000256" key="7">
    <source>
        <dbReference type="HAMAP-Rule" id="MF_01147"/>
    </source>
</evidence>
<comment type="catalytic activity">
    <reaction evidence="7">
        <text>L-cysteinyl-[prolipoprotein] + a 1,2-diacyl-sn-glycero-3-phospho-(1'-sn-glycerol) = an S-1,2-diacyl-sn-glyceryl-L-cysteinyl-[prolipoprotein] + sn-glycerol 1-phosphate + H(+)</text>
        <dbReference type="Rhea" id="RHEA:56712"/>
        <dbReference type="Rhea" id="RHEA-COMP:14679"/>
        <dbReference type="Rhea" id="RHEA-COMP:14680"/>
        <dbReference type="ChEBI" id="CHEBI:15378"/>
        <dbReference type="ChEBI" id="CHEBI:29950"/>
        <dbReference type="ChEBI" id="CHEBI:57685"/>
        <dbReference type="ChEBI" id="CHEBI:64716"/>
        <dbReference type="ChEBI" id="CHEBI:140658"/>
        <dbReference type="EC" id="2.5.1.145"/>
    </reaction>
</comment>
<dbReference type="AlphaFoldDB" id="A0AAE3DDZ7"/>
<keyword evidence="4 7" id="KW-0812">Transmembrane</keyword>
<evidence type="ECO:0000256" key="6">
    <source>
        <dbReference type="ARBA" id="ARBA00023136"/>
    </source>
</evidence>
<evidence type="ECO:0000256" key="2">
    <source>
        <dbReference type="ARBA" id="ARBA00022475"/>
    </source>
</evidence>
<evidence type="ECO:0000256" key="1">
    <source>
        <dbReference type="ARBA" id="ARBA00007150"/>
    </source>
</evidence>
<feature type="transmembrane region" description="Helical" evidence="7">
    <location>
        <begin position="33"/>
        <end position="52"/>
    </location>
</feature>